<evidence type="ECO:0000313" key="1">
    <source>
        <dbReference type="EMBL" id="VAX38281.1"/>
    </source>
</evidence>
<feature type="non-terminal residue" evidence="1">
    <location>
        <position position="1"/>
    </location>
</feature>
<gene>
    <name evidence="1" type="ORF">MNBD_UNCLBAC01-1582</name>
</gene>
<sequence>SGTAYSEFSWQWFEVRAYNEAYKQGGTSFFSRAITVLNKKNMSLPNPRTQQDVVGNAVEGMAWTKQGKGEKDTPPNKSLRVDVDGSFVDGDLKLEGIVSVNTSNNNANAGIITSVVVIDAQEGDLDFTYNTADYNRDYLCDANGLNCQQECFINDGGASGKRCRPGFKQDIKMYTFVKGGTYLLNEEGKLFLTDPGKQFVRNVQRKDQIDIVERIIQLSNNTKRFCVANGGAPVGNGVQVGGAWNGLSLWTNETPNPVERCGDCYSQANADKTCMDTNSFLIYVRSRIEDGRGRKWVTDVSGDDYVGFTR</sequence>
<reference evidence="1" key="1">
    <citation type="submission" date="2018-06" db="EMBL/GenBank/DDBJ databases">
        <authorList>
            <person name="Zhirakovskaya E."/>
        </authorList>
    </citation>
    <scope>NUCLEOTIDE SEQUENCE</scope>
</reference>
<name>A0A3B1DH90_9ZZZZ</name>
<organism evidence="1">
    <name type="scientific">hydrothermal vent metagenome</name>
    <dbReference type="NCBI Taxonomy" id="652676"/>
    <lineage>
        <taxon>unclassified sequences</taxon>
        <taxon>metagenomes</taxon>
        <taxon>ecological metagenomes</taxon>
    </lineage>
</organism>
<protein>
    <submittedName>
        <fullName evidence="1">Uncharacterized protein</fullName>
    </submittedName>
</protein>
<accession>A0A3B1DH90</accession>
<dbReference type="AlphaFoldDB" id="A0A3B1DH90"/>
<dbReference type="EMBL" id="UOGJ01000154">
    <property type="protein sequence ID" value="VAX38281.1"/>
    <property type="molecule type" value="Genomic_DNA"/>
</dbReference>
<proteinExistence type="predicted"/>